<organism evidence="2 3">
    <name type="scientific">Xylaria grammica</name>
    <dbReference type="NCBI Taxonomy" id="363999"/>
    <lineage>
        <taxon>Eukaryota</taxon>
        <taxon>Fungi</taxon>
        <taxon>Dikarya</taxon>
        <taxon>Ascomycota</taxon>
        <taxon>Pezizomycotina</taxon>
        <taxon>Sordariomycetes</taxon>
        <taxon>Xylariomycetidae</taxon>
        <taxon>Xylariales</taxon>
        <taxon>Xylariaceae</taxon>
        <taxon>Xylaria</taxon>
    </lineage>
</organism>
<keyword evidence="3" id="KW-1185">Reference proteome</keyword>
<sequence>MREQGSFWAWCFPTCHTTVIRYRLQRVCRECDSYFREKYGELTYKNYIQLFLDYKERKGWQKMAIDPRTVPREVLLRYLPSPLSIETRTEGRGPGRTHEYRQGQGQGQPFPVHQPMMTTLTTPHIRQQERRPTPPAKFDDEYPGPVAGYSRVDQRPARANPVPAPMDPKSAPIEREGTPFPHDRTPSPVSAPARVASFSSSKVSGAIVTQPAPPYFPNKNKPLPADPTLFVVGDDDEEDYGGDEVHDVEKSRVSTPSPVPKYHTEKLPPGFTVVPELAHLIQGRTRPRHRRSRSFPEIKQPTPRTGKARKSFICLRKVRSLSDSSLVKKLTRIARDIEIPNLDWIEYEGKLVPRVLSPPKGRRKTRTTSPPSRSSARDPIANWRPYGQRCTEAISIGIDNGAVPESLVPDKRGHGPSIYYVTTRPDE</sequence>
<dbReference type="AlphaFoldDB" id="A0A439CMN6"/>
<accession>A0A439CMN6</accession>
<dbReference type="Proteomes" id="UP000286045">
    <property type="component" value="Unassembled WGS sequence"/>
</dbReference>
<feature type="region of interest" description="Disordered" evidence="1">
    <location>
        <begin position="240"/>
        <end position="267"/>
    </location>
</feature>
<proteinExistence type="predicted"/>
<feature type="compositionally biased region" description="Low complexity" evidence="1">
    <location>
        <begin position="367"/>
        <end position="379"/>
    </location>
</feature>
<protein>
    <submittedName>
        <fullName evidence="2">Uncharacterized protein</fullName>
    </submittedName>
</protein>
<evidence type="ECO:0000313" key="2">
    <source>
        <dbReference type="EMBL" id="RWA03431.1"/>
    </source>
</evidence>
<evidence type="ECO:0000313" key="3">
    <source>
        <dbReference type="Proteomes" id="UP000286045"/>
    </source>
</evidence>
<gene>
    <name evidence="2" type="ORF">EKO27_g11672</name>
</gene>
<feature type="region of interest" description="Disordered" evidence="1">
    <location>
        <begin position="404"/>
        <end position="427"/>
    </location>
</feature>
<feature type="compositionally biased region" description="Basic and acidic residues" evidence="1">
    <location>
        <begin position="172"/>
        <end position="185"/>
    </location>
</feature>
<feature type="compositionally biased region" description="Basic and acidic residues" evidence="1">
    <location>
        <begin position="126"/>
        <end position="140"/>
    </location>
</feature>
<feature type="compositionally biased region" description="Basic and acidic residues" evidence="1">
    <location>
        <begin position="87"/>
        <end position="101"/>
    </location>
</feature>
<comment type="caution">
    <text evidence="2">The sequence shown here is derived from an EMBL/GenBank/DDBJ whole genome shotgun (WGS) entry which is preliminary data.</text>
</comment>
<reference evidence="2 3" key="1">
    <citation type="submission" date="2018-12" db="EMBL/GenBank/DDBJ databases">
        <title>Draft genome sequence of Xylaria grammica IHI A82.</title>
        <authorList>
            <person name="Buettner E."/>
            <person name="Kellner H."/>
        </authorList>
    </citation>
    <scope>NUCLEOTIDE SEQUENCE [LARGE SCALE GENOMIC DNA]</scope>
    <source>
        <strain evidence="2 3">IHI A82</strain>
    </source>
</reference>
<feature type="compositionally biased region" description="Polar residues" evidence="1">
    <location>
        <begin position="116"/>
        <end position="125"/>
    </location>
</feature>
<name>A0A439CMN6_9PEZI</name>
<feature type="non-terminal residue" evidence="2">
    <location>
        <position position="427"/>
    </location>
</feature>
<evidence type="ECO:0000256" key="1">
    <source>
        <dbReference type="SAM" id="MobiDB-lite"/>
    </source>
</evidence>
<feature type="region of interest" description="Disordered" evidence="1">
    <location>
        <begin position="282"/>
        <end position="309"/>
    </location>
</feature>
<feature type="region of interest" description="Disordered" evidence="1">
    <location>
        <begin position="355"/>
        <end position="382"/>
    </location>
</feature>
<dbReference type="EMBL" id="RYZI01000799">
    <property type="protein sequence ID" value="RWA03431.1"/>
    <property type="molecule type" value="Genomic_DNA"/>
</dbReference>
<feature type="region of interest" description="Disordered" evidence="1">
    <location>
        <begin position="85"/>
        <end position="192"/>
    </location>
</feature>
<feature type="compositionally biased region" description="Basic and acidic residues" evidence="1">
    <location>
        <begin position="243"/>
        <end position="252"/>
    </location>
</feature>